<keyword evidence="1" id="KW-1133">Transmembrane helix</keyword>
<reference key="1">
    <citation type="journal article" date="2000" name="Nature">
        <title>Sequence and analysis of chromosome 1 of the plant Arabidopsis thaliana.</title>
        <authorList>
            <person name="Theologis A."/>
            <person name="Ecker J.R."/>
            <person name="Palm C.J."/>
            <person name="Federspiel N.A."/>
            <person name="Kaul S."/>
            <person name="White O."/>
            <person name="Alonso J."/>
            <person name="Altafi H."/>
            <person name="Araujo R."/>
            <person name="Bowman C.L."/>
            <person name="Brooks S.Y."/>
            <person name="Buehler E."/>
            <person name="Chan A."/>
            <person name="Chao Q."/>
            <person name="Chen H."/>
            <person name="Cheuk R.F."/>
            <person name="Chin C.W."/>
            <person name="Chung M.K."/>
            <person name="Conn L."/>
            <person name="Conway A.B."/>
            <person name="Conway A.R."/>
            <person name="Creasy T.H."/>
            <person name="Dewar K."/>
            <person name="Dunn P."/>
            <person name="Etgu P."/>
            <person name="Feldblyum T.V."/>
            <person name="Feng J."/>
            <person name="Fong B."/>
            <person name="Fujii C.Y."/>
            <person name="Gill J.E."/>
            <person name="Goldsmith A.D."/>
            <person name="Haas B."/>
            <person name="Hansen N.F."/>
            <person name="Hughes B."/>
            <person name="Huizar L."/>
            <person name="Hunter J.L."/>
            <person name="Jenkins J."/>
            <person name="Johnson-Hopson C."/>
            <person name="Khan S."/>
            <person name="Khaykin E."/>
            <person name="Kim C.J."/>
            <person name="Koo H.L."/>
            <person name="Kremenetskaia I."/>
            <person name="Kurtz D.B."/>
            <person name="Kwan A."/>
            <person name="Lam B."/>
            <person name="Langin-Hooper S."/>
            <person name="Lee A."/>
            <person name="Lee J.M."/>
            <person name="Lenz C.A."/>
            <person name="Li J.H."/>
            <person name="Li Y."/>
            <person name="Lin X."/>
            <person name="Liu S.X."/>
            <person name="Liu Z.A."/>
            <person name="Luros J.S."/>
            <person name="Maiti R."/>
            <person name="Marziali A."/>
            <person name="Militscher J."/>
            <person name="Miranda M."/>
            <person name="Nguyen M."/>
            <person name="Nierman W.C."/>
            <person name="Osborne B.I."/>
            <person name="Pai G."/>
            <person name="Peterson J."/>
            <person name="Pham P.K."/>
            <person name="Rizzo M."/>
            <person name="Rooney T."/>
            <person name="Rowley D."/>
            <person name="Sakano H."/>
            <person name="Salzberg S.L."/>
            <person name="Schwartz J.R."/>
            <person name="Shinn P."/>
            <person name="Southwick A.M."/>
            <person name="Sun H."/>
            <person name="Tallon L.J."/>
            <person name="Tambunga G."/>
            <person name="Toriumi M.J."/>
            <person name="Town C.D."/>
            <person name="Utterback T."/>
            <person name="Van Aken S."/>
            <person name="Vaysberg M."/>
            <person name="Vysotskaia V.S."/>
            <person name="Walker M."/>
            <person name="Wu D."/>
            <person name="Yu G."/>
            <person name="Fraser C.M."/>
            <person name="Venter J.C."/>
            <person name="Davis R.W."/>
        </authorList>
    </citation>
    <scope>NUCLEOTIDE SEQUENCE [LARGE SCALE GENOMIC DNA]</scope>
    <source>
        <strain>cv. Columbia</strain>
    </source>
</reference>
<feature type="transmembrane region" description="Helical" evidence="1">
    <location>
        <begin position="70"/>
        <end position="91"/>
    </location>
</feature>
<feature type="transmembrane region" description="Helical" evidence="1">
    <location>
        <begin position="31"/>
        <end position="50"/>
    </location>
</feature>
<evidence type="ECO:0000256" key="1">
    <source>
        <dbReference type="SAM" id="Phobius"/>
    </source>
</evidence>
<reference evidence="2" key="3">
    <citation type="submission" date="2000-06" db="EMBL/GenBank/DDBJ databases">
        <authorList>
            <person name="Cheuk R."/>
            <person name="Shinn P."/>
            <person name="Brooks S."/>
            <person name="Buehler E."/>
            <person name="Chao Q."/>
            <person name="Johnson-Hopson C."/>
            <person name="Khan S."/>
            <person name="Kim C."/>
            <person name="Altafi H."/>
            <person name="Bei B."/>
            <person name="Chin C."/>
            <person name="Chiou J."/>
            <person name="Choi E."/>
            <person name="Conn L."/>
            <person name="Conway A."/>
            <person name="Gonzalez A."/>
            <person name="Hansen N."/>
            <person name="Howing B."/>
            <person name="Koo T."/>
            <person name="Lam B."/>
            <person name="Lee J."/>
            <person name="Lenz C."/>
            <person name="Li J."/>
            <person name="Liu A."/>
            <person name="Liu J."/>
            <person name="Liu S."/>
            <person name="Mukharsky N."/>
            <person name="Nguyen M."/>
            <person name="Palm C."/>
            <person name="Pham P."/>
            <person name="Sakano H."/>
            <person name="Schwartz J."/>
            <person name="Southwick A."/>
            <person name="Thaveri A."/>
            <person name="Toriumi M."/>
            <person name="Vaysberg M."/>
            <person name="Yu G."/>
            <person name="Davis R."/>
            <person name="Federspiel N."/>
            <person name="Theologis A."/>
            <person name="Ecker J."/>
        </authorList>
    </citation>
    <scope>NUCLEOTIDE SEQUENCE</scope>
</reference>
<keyword evidence="1" id="KW-0472">Membrane</keyword>
<dbReference type="AlphaFoldDB" id="Q9LNR6"/>
<name>Q9LNR6_ARATH</name>
<proteinExistence type="predicted"/>
<evidence type="ECO:0000313" key="2">
    <source>
        <dbReference type="EMBL" id="AAF79459.1"/>
    </source>
</evidence>
<keyword evidence="1" id="KW-0812">Transmembrane</keyword>
<feature type="transmembrane region" description="Helical" evidence="1">
    <location>
        <begin position="152"/>
        <end position="177"/>
    </location>
</feature>
<accession>Q9LNR6</accession>
<dbReference type="EMBL" id="AC022492">
    <property type="protein sequence ID" value="AAF79459.1"/>
    <property type="molecule type" value="Genomic_DNA"/>
</dbReference>
<feature type="transmembrane region" description="Helical" evidence="1">
    <location>
        <begin position="125"/>
        <end position="146"/>
    </location>
</feature>
<organism evidence="2">
    <name type="scientific">Arabidopsis thaliana</name>
    <name type="common">Mouse-ear cress</name>
    <dbReference type="NCBI Taxonomy" id="3702"/>
    <lineage>
        <taxon>Eukaryota</taxon>
        <taxon>Viridiplantae</taxon>
        <taxon>Streptophyta</taxon>
        <taxon>Embryophyta</taxon>
        <taxon>Tracheophyta</taxon>
        <taxon>Spermatophyta</taxon>
        <taxon>Magnoliopsida</taxon>
        <taxon>eudicotyledons</taxon>
        <taxon>Gunneridae</taxon>
        <taxon>Pentapetalae</taxon>
        <taxon>rosids</taxon>
        <taxon>malvids</taxon>
        <taxon>Brassicales</taxon>
        <taxon>Brassicaceae</taxon>
        <taxon>Camelineae</taxon>
        <taxon>Arabidopsis</taxon>
    </lineage>
</organism>
<dbReference type="PIR" id="F86310">
    <property type="entry name" value="F86310"/>
</dbReference>
<protein>
    <submittedName>
        <fullName evidence="2">F1L3.8</fullName>
    </submittedName>
</protein>
<sequence>MRLFSWISREPLDENIFNDGEEKKFFVYWKFIEWFLMVAVTAVIIITISICSLRSKLVLGMSLLKSEVFLLMVIGDRLVSAVVVGIIVRVLHKLFRYSDGFLYVVYKRERSLLLSLSDMDDASTIIETIFNIFLGGLILAFSIPLLELGGVIYLALVFSLWDVKYVIVISLTSWFYMHTYSEKLSYSLFSIRVVKTLMGLPLTKYRRFLPIDK</sequence>
<reference evidence="2" key="2">
    <citation type="submission" date="2000-04" db="EMBL/GenBank/DDBJ databases">
        <title>Genomic sequence for Arabidopsis thaliana BAC F1L3 from chromosome I.</title>
        <authorList>
            <person name="Khan S."/>
            <person name="Brooks S."/>
            <person name="Buehler E."/>
            <person name="Chao Q."/>
            <person name="Johnson-Hopson C."/>
            <person name="Kim C."/>
            <person name="Shinn P."/>
            <person name="Altafi H."/>
            <person name="Bei Q."/>
            <person name="Chin C."/>
            <person name="Chiou J."/>
            <person name="Choi E."/>
            <person name="Conn L."/>
            <person name="Conway A."/>
            <person name="Gonzales A."/>
            <person name="Hansen N."/>
            <person name="Howng B."/>
            <person name="Koo T."/>
            <person name="Lam B."/>
            <person name="Lee J."/>
            <person name="Lenz C."/>
            <person name="Li J."/>
            <person name="Liu A."/>
            <person name="Liu K."/>
            <person name="Liu S."/>
            <person name="Mukharsky N."/>
            <person name="Nguyen M."/>
            <person name="Palm C."/>
            <person name="Pham P."/>
            <person name="Sakano H."/>
            <person name="Schwartz J."/>
            <person name="Southwick A."/>
            <person name="Thaveri A."/>
            <person name="Toriumi M."/>
            <person name="Vaysberg M."/>
            <person name="Yu G."/>
            <person name="Federspiel N.A."/>
            <person name="Theologis A."/>
            <person name="Ecker J.R."/>
        </authorList>
    </citation>
    <scope>NUCLEOTIDE SEQUENCE</scope>
</reference>